<dbReference type="KEGG" id="rtu:PR017_21380"/>
<geneLocation type="plasmid" evidence="2 3">
    <name>pRt1078</name>
</geneLocation>
<keyword evidence="3" id="KW-1185">Reference proteome</keyword>
<keyword evidence="2" id="KW-0614">Plasmid</keyword>
<feature type="transmembrane region" description="Helical" evidence="1">
    <location>
        <begin position="12"/>
        <end position="36"/>
    </location>
</feature>
<gene>
    <name evidence="2" type="ORF">PR017_21380</name>
</gene>
<keyword evidence="1" id="KW-0812">Transmembrane</keyword>
<reference evidence="2 3" key="1">
    <citation type="journal article" date="2018" name="Sci. Rep.">
        <title>Rhizobium tumorigenes sp. nov., a novel plant tumorigenic bacterium isolated from cane gall tumors on thornless blackberry.</title>
        <authorList>
            <person name="Kuzmanovi N."/>
            <person name="Smalla K."/>
            <person name="Gronow S."/>
            <person name="PuBawska J."/>
        </authorList>
    </citation>
    <scope>NUCLEOTIDE SEQUENCE [LARGE SCALE GENOMIC DNA]</scope>
    <source>
        <strain evidence="2 3">1078</strain>
    </source>
</reference>
<organism evidence="2 3">
    <name type="scientific">Rhizobium tumorigenes</name>
    <dbReference type="NCBI Taxonomy" id="2041385"/>
    <lineage>
        <taxon>Bacteria</taxon>
        <taxon>Pseudomonadati</taxon>
        <taxon>Pseudomonadota</taxon>
        <taxon>Alphaproteobacteria</taxon>
        <taxon>Hyphomicrobiales</taxon>
        <taxon>Rhizobiaceae</taxon>
        <taxon>Rhizobium/Agrobacterium group</taxon>
        <taxon>Rhizobium</taxon>
    </lineage>
</organism>
<dbReference type="AlphaFoldDB" id="A0AAF1KSA7"/>
<dbReference type="Proteomes" id="UP000249499">
    <property type="component" value="Plasmid pRt1078"/>
</dbReference>
<proteinExistence type="predicted"/>
<accession>A0AAF1KSA7</accession>
<evidence type="ECO:0000313" key="3">
    <source>
        <dbReference type="Proteomes" id="UP000249499"/>
    </source>
</evidence>
<dbReference type="EMBL" id="CP117256">
    <property type="protein sequence ID" value="WFR97722.1"/>
    <property type="molecule type" value="Genomic_DNA"/>
</dbReference>
<name>A0AAF1KSA7_9HYPH</name>
<sequence>MPIFHDIERKLSRYLLTITIVGGGLGAAVVLLLWAVGMPSAIAFEMPVFFS</sequence>
<keyword evidence="1" id="KW-0472">Membrane</keyword>
<evidence type="ECO:0000256" key="1">
    <source>
        <dbReference type="SAM" id="Phobius"/>
    </source>
</evidence>
<reference evidence="3" key="2">
    <citation type="journal article" date="2023" name="MicrobiologyOpen">
        <title>Genomics of the tumorigenes clade of the family Rhizobiaceae and description of Rhizobium rhododendri sp. nov.</title>
        <authorList>
            <person name="Kuzmanovic N."/>
            <person name="diCenzo G.C."/>
            <person name="Bunk B."/>
            <person name="Sproeer C."/>
            <person name="Fruehling A."/>
            <person name="Neumann-Schaal M."/>
            <person name="Overmann J."/>
            <person name="Smalla K."/>
        </authorList>
    </citation>
    <scope>NUCLEOTIDE SEQUENCE [LARGE SCALE GENOMIC DNA]</scope>
    <source>
        <strain evidence="3">1078</strain>
        <plasmid evidence="3">pRt1078</plasmid>
    </source>
</reference>
<dbReference type="RefSeq" id="WP_154677482.1">
    <property type="nucleotide sequence ID" value="NZ_CP117256.1"/>
</dbReference>
<evidence type="ECO:0000313" key="2">
    <source>
        <dbReference type="EMBL" id="WFR97722.1"/>
    </source>
</evidence>
<protein>
    <submittedName>
        <fullName evidence="2">Uncharacterized protein</fullName>
    </submittedName>
</protein>
<keyword evidence="1" id="KW-1133">Transmembrane helix</keyword>